<proteinExistence type="predicted"/>
<organism evidence="2 3">
    <name type="scientific">Winogradskyella echinorum</name>
    <dbReference type="NCBI Taxonomy" id="538189"/>
    <lineage>
        <taxon>Bacteria</taxon>
        <taxon>Pseudomonadati</taxon>
        <taxon>Bacteroidota</taxon>
        <taxon>Flavobacteriia</taxon>
        <taxon>Flavobacteriales</taxon>
        <taxon>Flavobacteriaceae</taxon>
        <taxon>Winogradskyella</taxon>
    </lineage>
</organism>
<sequence>MNTLFIYIIFFLGHVAVYFYYRNSFINTTDASKNTKTKNSHLSVTDAKNSIKKANSIVDNKQMLLQKNLKQLEFISEFEMYLEEKTLKNFSIEFLQEFEQIKIEAQLSTLKTTNQLNNSVKLAA</sequence>
<gene>
    <name evidence="2" type="ORF">H6H04_03250</name>
</gene>
<feature type="transmembrane region" description="Helical" evidence="1">
    <location>
        <begin position="6"/>
        <end position="21"/>
    </location>
</feature>
<keyword evidence="1" id="KW-0472">Membrane</keyword>
<dbReference type="RefSeq" id="WP_186844497.1">
    <property type="nucleotide sequence ID" value="NZ_JACOME010000001.1"/>
</dbReference>
<comment type="caution">
    <text evidence="2">The sequence shown here is derived from an EMBL/GenBank/DDBJ whole genome shotgun (WGS) entry which is preliminary data.</text>
</comment>
<evidence type="ECO:0000313" key="3">
    <source>
        <dbReference type="Proteomes" id="UP000607435"/>
    </source>
</evidence>
<keyword evidence="1" id="KW-0812">Transmembrane</keyword>
<protein>
    <submittedName>
        <fullName evidence="2">Uncharacterized protein</fullName>
    </submittedName>
</protein>
<evidence type="ECO:0000256" key="1">
    <source>
        <dbReference type="SAM" id="Phobius"/>
    </source>
</evidence>
<reference evidence="2 3" key="1">
    <citation type="submission" date="2020-08" db="EMBL/GenBank/DDBJ databases">
        <title>Winogradskyella ouciana sp. nov., isolated from the hadal seawater of the Mariana Trench.</title>
        <authorList>
            <person name="He X."/>
        </authorList>
    </citation>
    <scope>NUCLEOTIDE SEQUENCE [LARGE SCALE GENOMIC DNA]</scope>
    <source>
        <strain evidence="2 3">KCTC 22026</strain>
    </source>
</reference>
<dbReference type="Proteomes" id="UP000607435">
    <property type="component" value="Unassembled WGS sequence"/>
</dbReference>
<name>A0ABR6XY24_9FLAO</name>
<keyword evidence="1" id="KW-1133">Transmembrane helix</keyword>
<keyword evidence="3" id="KW-1185">Reference proteome</keyword>
<evidence type="ECO:0000313" key="2">
    <source>
        <dbReference type="EMBL" id="MBC3845386.1"/>
    </source>
</evidence>
<dbReference type="EMBL" id="JACOME010000001">
    <property type="protein sequence ID" value="MBC3845386.1"/>
    <property type="molecule type" value="Genomic_DNA"/>
</dbReference>
<accession>A0ABR6XY24</accession>